<gene>
    <name evidence="1" type="ORF">F383_36251</name>
</gene>
<comment type="caution">
    <text evidence="1">The sequence shown here is derived from an EMBL/GenBank/DDBJ whole genome shotgun (WGS) entry which is preliminary data.</text>
</comment>
<organism evidence="1 2">
    <name type="scientific">Gossypium arboreum</name>
    <name type="common">Tree cotton</name>
    <name type="synonym">Gossypium nanking</name>
    <dbReference type="NCBI Taxonomy" id="29729"/>
    <lineage>
        <taxon>Eukaryota</taxon>
        <taxon>Viridiplantae</taxon>
        <taxon>Streptophyta</taxon>
        <taxon>Embryophyta</taxon>
        <taxon>Tracheophyta</taxon>
        <taxon>Spermatophyta</taxon>
        <taxon>Magnoliopsida</taxon>
        <taxon>eudicotyledons</taxon>
        <taxon>Gunneridae</taxon>
        <taxon>Pentapetalae</taxon>
        <taxon>rosids</taxon>
        <taxon>malvids</taxon>
        <taxon>Malvales</taxon>
        <taxon>Malvaceae</taxon>
        <taxon>Malvoideae</taxon>
        <taxon>Gossypium</taxon>
    </lineage>
</organism>
<sequence>MCQCKTMSETWHWHV</sequence>
<evidence type="ECO:0000313" key="2">
    <source>
        <dbReference type="Proteomes" id="UP000032142"/>
    </source>
</evidence>
<dbReference type="Proteomes" id="UP000032142">
    <property type="component" value="Unassembled WGS sequence"/>
</dbReference>
<evidence type="ECO:0000313" key="1">
    <source>
        <dbReference type="EMBL" id="KHG08839.1"/>
    </source>
</evidence>
<name>A0A0B0NAK0_GOSAR</name>
<protein>
    <submittedName>
        <fullName evidence="1">Uncharacterized protein</fullName>
    </submittedName>
</protein>
<keyword evidence="2" id="KW-1185">Reference proteome</keyword>
<proteinExistence type="predicted"/>
<dbReference type="EMBL" id="JRRC01511788">
    <property type="protein sequence ID" value="KHG08839.1"/>
    <property type="molecule type" value="Genomic_DNA"/>
</dbReference>
<reference evidence="2" key="1">
    <citation type="submission" date="2014-09" db="EMBL/GenBank/DDBJ databases">
        <authorList>
            <person name="Mudge J."/>
            <person name="Ramaraj T."/>
            <person name="Lindquist I.E."/>
            <person name="Bharti A.K."/>
            <person name="Sundararajan A."/>
            <person name="Cameron C.T."/>
            <person name="Woodward J.E."/>
            <person name="May G.D."/>
            <person name="Brubaker C."/>
            <person name="Broadhvest J."/>
            <person name="Wilkins T.A."/>
        </authorList>
    </citation>
    <scope>NUCLEOTIDE SEQUENCE</scope>
    <source>
        <strain evidence="2">cv. AKA8401</strain>
    </source>
</reference>
<accession>A0A0B0NAK0</accession>